<evidence type="ECO:0000313" key="4">
    <source>
        <dbReference type="Proteomes" id="UP001567538"/>
    </source>
</evidence>
<comment type="caution">
    <text evidence="3">The sequence shown here is derived from an EMBL/GenBank/DDBJ whole genome shotgun (WGS) entry which is preliminary data.</text>
</comment>
<dbReference type="AlphaFoldDB" id="A0ABD1GH28"/>
<dbReference type="PANTHER" id="PTHR31672">
    <property type="entry name" value="BNACNNG10540D PROTEIN"/>
    <property type="match status" value="1"/>
</dbReference>
<evidence type="ECO:0000259" key="2">
    <source>
        <dbReference type="SMART" id="SM00256"/>
    </source>
</evidence>
<proteinExistence type="predicted"/>
<dbReference type="InterPro" id="IPR036047">
    <property type="entry name" value="F-box-like_dom_sf"/>
</dbReference>
<gene>
    <name evidence="3" type="ORF">AAHA92_20053</name>
</gene>
<organism evidence="3 4">
    <name type="scientific">Salvia divinorum</name>
    <name type="common">Maria pastora</name>
    <name type="synonym">Diviner's sage</name>
    <dbReference type="NCBI Taxonomy" id="28513"/>
    <lineage>
        <taxon>Eukaryota</taxon>
        <taxon>Viridiplantae</taxon>
        <taxon>Streptophyta</taxon>
        <taxon>Embryophyta</taxon>
        <taxon>Tracheophyta</taxon>
        <taxon>Spermatophyta</taxon>
        <taxon>Magnoliopsida</taxon>
        <taxon>eudicotyledons</taxon>
        <taxon>Gunneridae</taxon>
        <taxon>Pentapetalae</taxon>
        <taxon>asterids</taxon>
        <taxon>lamiids</taxon>
        <taxon>Lamiales</taxon>
        <taxon>Lamiaceae</taxon>
        <taxon>Nepetoideae</taxon>
        <taxon>Mentheae</taxon>
        <taxon>Salviinae</taxon>
        <taxon>Salvia</taxon>
        <taxon>Salvia subgen. Calosphace</taxon>
    </lineage>
</organism>
<dbReference type="Pfam" id="PF00646">
    <property type="entry name" value="F-box"/>
    <property type="match status" value="1"/>
</dbReference>
<feature type="region of interest" description="Disordered" evidence="1">
    <location>
        <begin position="138"/>
        <end position="164"/>
    </location>
</feature>
<evidence type="ECO:0000256" key="1">
    <source>
        <dbReference type="SAM" id="MobiDB-lite"/>
    </source>
</evidence>
<dbReference type="Gene3D" id="1.20.1280.50">
    <property type="match status" value="1"/>
</dbReference>
<feature type="domain" description="F-box" evidence="2">
    <location>
        <begin position="6"/>
        <end position="46"/>
    </location>
</feature>
<keyword evidence="4" id="KW-1185">Reference proteome</keyword>
<dbReference type="InterPro" id="IPR001810">
    <property type="entry name" value="F-box_dom"/>
</dbReference>
<dbReference type="InterPro" id="IPR050796">
    <property type="entry name" value="SCF_F-box_component"/>
</dbReference>
<feature type="compositionally biased region" description="Polar residues" evidence="1">
    <location>
        <begin position="151"/>
        <end position="164"/>
    </location>
</feature>
<accession>A0ABD1GH28</accession>
<dbReference type="PANTHER" id="PTHR31672:SF13">
    <property type="entry name" value="F-BOX PROTEIN CPR30-LIKE"/>
    <property type="match status" value="1"/>
</dbReference>
<dbReference type="SMART" id="SM00256">
    <property type="entry name" value="FBOX"/>
    <property type="match status" value="1"/>
</dbReference>
<sequence length="164" mass="18372">MDSNVLNHDIVTEILWHLPLTSLLRLRSVCKSWRDHIDSQAFRKWHIQQHASGGSDDKLLVQFSFQQGGVSELSMFSLHNGKLYSNFLPASQDILDYHLKLGLDTTEAARRAQIAGPANGVICIYYRDSDSPVAIKPVEKKGGRETEEENFSNSSISTISVAKE</sequence>
<protein>
    <submittedName>
        <fullName evidence="3">F-box protein</fullName>
    </submittedName>
</protein>
<evidence type="ECO:0000313" key="3">
    <source>
        <dbReference type="EMBL" id="KAL1543035.1"/>
    </source>
</evidence>
<reference evidence="3 4" key="1">
    <citation type="submission" date="2024-06" db="EMBL/GenBank/DDBJ databases">
        <title>A chromosome level genome sequence of Diviner's sage (Salvia divinorum).</title>
        <authorList>
            <person name="Ford S.A."/>
            <person name="Ro D.-K."/>
            <person name="Ness R.W."/>
            <person name="Phillips M.A."/>
        </authorList>
    </citation>
    <scope>NUCLEOTIDE SEQUENCE [LARGE SCALE GENOMIC DNA]</scope>
    <source>
        <strain evidence="3">SAF-2024a</strain>
        <tissue evidence="3">Leaf</tissue>
    </source>
</reference>
<dbReference type="EMBL" id="JBEAFC010000008">
    <property type="protein sequence ID" value="KAL1543035.1"/>
    <property type="molecule type" value="Genomic_DNA"/>
</dbReference>
<dbReference type="Proteomes" id="UP001567538">
    <property type="component" value="Unassembled WGS sequence"/>
</dbReference>
<dbReference type="SUPFAM" id="SSF81383">
    <property type="entry name" value="F-box domain"/>
    <property type="match status" value="1"/>
</dbReference>
<name>A0ABD1GH28_SALDI</name>